<keyword evidence="2" id="KW-1185">Reference proteome</keyword>
<dbReference type="InParanoid" id="A0A1V9X6D0"/>
<protein>
    <submittedName>
        <fullName evidence="1">Uncharacterized protein</fullName>
    </submittedName>
</protein>
<organism evidence="1 2">
    <name type="scientific">Tropilaelaps mercedesae</name>
    <dbReference type="NCBI Taxonomy" id="418985"/>
    <lineage>
        <taxon>Eukaryota</taxon>
        <taxon>Metazoa</taxon>
        <taxon>Ecdysozoa</taxon>
        <taxon>Arthropoda</taxon>
        <taxon>Chelicerata</taxon>
        <taxon>Arachnida</taxon>
        <taxon>Acari</taxon>
        <taxon>Parasitiformes</taxon>
        <taxon>Mesostigmata</taxon>
        <taxon>Gamasina</taxon>
        <taxon>Dermanyssoidea</taxon>
        <taxon>Laelapidae</taxon>
        <taxon>Tropilaelaps</taxon>
    </lineage>
</organism>
<name>A0A1V9X6D0_9ACAR</name>
<sequence length="28" mass="3276">MGILASHAQVLRRWLVKVEGVFRQVIRL</sequence>
<evidence type="ECO:0000313" key="1">
    <source>
        <dbReference type="EMBL" id="OQR69149.1"/>
    </source>
</evidence>
<dbReference type="Proteomes" id="UP000192247">
    <property type="component" value="Unassembled WGS sequence"/>
</dbReference>
<dbReference type="EMBL" id="MNPL01022025">
    <property type="protein sequence ID" value="OQR69149.1"/>
    <property type="molecule type" value="Genomic_DNA"/>
</dbReference>
<comment type="caution">
    <text evidence="1">The sequence shown here is derived from an EMBL/GenBank/DDBJ whole genome shotgun (WGS) entry which is preliminary data.</text>
</comment>
<dbReference type="AlphaFoldDB" id="A0A1V9X6D0"/>
<accession>A0A1V9X6D0</accession>
<evidence type="ECO:0000313" key="2">
    <source>
        <dbReference type="Proteomes" id="UP000192247"/>
    </source>
</evidence>
<proteinExistence type="predicted"/>
<gene>
    <name evidence="1" type="ORF">BIW11_12442</name>
</gene>
<reference evidence="1 2" key="1">
    <citation type="journal article" date="2017" name="Gigascience">
        <title>Draft genome of the honey bee ectoparasitic mite, Tropilaelaps mercedesae, is shaped by the parasitic life history.</title>
        <authorList>
            <person name="Dong X."/>
            <person name="Armstrong S.D."/>
            <person name="Xia D."/>
            <person name="Makepeace B.L."/>
            <person name="Darby A.C."/>
            <person name="Kadowaki T."/>
        </authorList>
    </citation>
    <scope>NUCLEOTIDE SEQUENCE [LARGE SCALE GENOMIC DNA]</scope>
    <source>
        <strain evidence="1">Wuxi-XJTLU</strain>
    </source>
</reference>